<feature type="transmembrane region" description="Helical" evidence="1">
    <location>
        <begin position="81"/>
        <end position="99"/>
    </location>
</feature>
<proteinExistence type="predicted"/>
<organism evidence="3 5">
    <name type="scientific">Pseudodesulfovibrio indicus</name>
    <dbReference type="NCBI Taxonomy" id="1716143"/>
    <lineage>
        <taxon>Bacteria</taxon>
        <taxon>Pseudomonadati</taxon>
        <taxon>Thermodesulfobacteriota</taxon>
        <taxon>Desulfovibrionia</taxon>
        <taxon>Desulfovibrionales</taxon>
        <taxon>Desulfovibrionaceae</taxon>
    </lineage>
</organism>
<dbReference type="Proteomes" id="UP000295506">
    <property type="component" value="Unassembled WGS sequence"/>
</dbReference>
<evidence type="ECO:0000313" key="2">
    <source>
        <dbReference type="EMBL" id="AMK12221.1"/>
    </source>
</evidence>
<reference evidence="2 4" key="1">
    <citation type="journal article" date="2016" name="Front. Microbiol.">
        <title>Genome Sequence of the Piezophilic, Mesophilic Sulfate-Reducing Bacterium Desulfovibrio indicus J2T.</title>
        <authorList>
            <person name="Cao J."/>
            <person name="Maignien L."/>
            <person name="Shao Z."/>
            <person name="Alain K."/>
            <person name="Jebbar M."/>
        </authorList>
    </citation>
    <scope>NUCLEOTIDE SEQUENCE [LARGE SCALE GENOMIC DNA]</scope>
    <source>
        <strain evidence="2 4">J2</strain>
    </source>
</reference>
<keyword evidence="1" id="KW-0812">Transmembrane</keyword>
<evidence type="ECO:0000313" key="3">
    <source>
        <dbReference type="EMBL" id="TDT86578.1"/>
    </source>
</evidence>
<keyword evidence="1" id="KW-1133">Transmembrane helix</keyword>
<dbReference type="OrthoDB" id="1047115at2"/>
<evidence type="ECO:0000313" key="5">
    <source>
        <dbReference type="Proteomes" id="UP000295506"/>
    </source>
</evidence>
<dbReference type="EMBL" id="CP014206">
    <property type="protein sequence ID" value="AMK12221.1"/>
    <property type="molecule type" value="Genomic_DNA"/>
</dbReference>
<evidence type="ECO:0000313" key="4">
    <source>
        <dbReference type="Proteomes" id="UP000055611"/>
    </source>
</evidence>
<keyword evidence="4" id="KW-1185">Reference proteome</keyword>
<dbReference type="Proteomes" id="UP000055611">
    <property type="component" value="Chromosome"/>
</dbReference>
<feature type="transmembrane region" description="Helical" evidence="1">
    <location>
        <begin position="56"/>
        <end position="75"/>
    </location>
</feature>
<sequence>MHKLYKILLLGLAAGILNAIPLVFLSTVWQPVTATVLHWLGLSIVIAYARMPLESWATGMLIAALTSLPLSILLYPDSIPGVLQSLGIALVLGGLLGFTSERLVQNQP</sequence>
<evidence type="ECO:0000256" key="1">
    <source>
        <dbReference type="SAM" id="Phobius"/>
    </source>
</evidence>
<dbReference type="AlphaFoldDB" id="A0A126QQG8"/>
<reference evidence="3 5" key="2">
    <citation type="submission" date="2019-03" db="EMBL/GenBank/DDBJ databases">
        <title>Genomic Encyclopedia of Type Strains, Phase IV (KMG-IV): sequencing the most valuable type-strain genomes for metagenomic binning, comparative biology and taxonomic classification.</title>
        <authorList>
            <person name="Goeker M."/>
        </authorList>
    </citation>
    <scope>NUCLEOTIDE SEQUENCE [LARGE SCALE GENOMIC DNA]</scope>
    <source>
        <strain evidence="3 5">DSM 101483</strain>
    </source>
</reference>
<gene>
    <name evidence="2" type="ORF">AWY79_14425</name>
    <name evidence="3" type="ORF">EDC59_11287</name>
</gene>
<accession>A0A126QQG8</accession>
<dbReference type="KEGG" id="dej:AWY79_14425"/>
<dbReference type="EMBL" id="SOBK01000012">
    <property type="protein sequence ID" value="TDT86578.1"/>
    <property type="molecule type" value="Genomic_DNA"/>
</dbReference>
<dbReference type="RefSeq" id="WP_066805424.1">
    <property type="nucleotide sequence ID" value="NZ_CP014206.1"/>
</dbReference>
<protein>
    <submittedName>
        <fullName evidence="3">Uncharacterized protein</fullName>
    </submittedName>
</protein>
<keyword evidence="1" id="KW-0472">Membrane</keyword>
<name>A0A126QQG8_9BACT</name>